<dbReference type="PROSITE" id="PS51257">
    <property type="entry name" value="PROKAR_LIPOPROTEIN"/>
    <property type="match status" value="1"/>
</dbReference>
<evidence type="ECO:0000256" key="8">
    <source>
        <dbReference type="SAM" id="Phobius"/>
    </source>
</evidence>
<feature type="transmembrane region" description="Helical" evidence="8">
    <location>
        <begin position="52"/>
        <end position="74"/>
    </location>
</feature>
<evidence type="ECO:0000256" key="5">
    <source>
        <dbReference type="ARBA" id="ARBA00022824"/>
    </source>
</evidence>
<dbReference type="Pfam" id="PF08449">
    <property type="entry name" value="UAA"/>
    <property type="match status" value="1"/>
</dbReference>
<evidence type="ECO:0000256" key="2">
    <source>
        <dbReference type="ARBA" id="ARBA00010694"/>
    </source>
</evidence>
<feature type="transmembrane region" description="Helical" evidence="8">
    <location>
        <begin position="200"/>
        <end position="223"/>
    </location>
</feature>
<evidence type="ECO:0000256" key="7">
    <source>
        <dbReference type="ARBA" id="ARBA00023136"/>
    </source>
</evidence>
<evidence type="ECO:0000256" key="1">
    <source>
        <dbReference type="ARBA" id="ARBA00004477"/>
    </source>
</evidence>
<dbReference type="EMBL" id="CVRI01000024">
    <property type="protein sequence ID" value="CRK92268.1"/>
    <property type="molecule type" value="Genomic_DNA"/>
</dbReference>
<evidence type="ECO:0000256" key="6">
    <source>
        <dbReference type="ARBA" id="ARBA00022989"/>
    </source>
</evidence>
<sequence>MMSFREKLKLVGFAVGIFACYTTFGVITEKIFRGRYGDEVSDDGKVGETFKFPITFGGMQCIFYMSFAKALMYTHDHPKNETHQGFYALIAIFYVLGKVTSHLSLQWIPYPTQIIGKASKPIPVMLFGVLIGGKRIKIRKVIFVLMIVFGVMLFVFKDKYEKRDGENPRLGNTLIGISLLMDGLCGASEDRMRSISKPTPLNFMHFVNVWSSIILVIGTFVFGEAPKFVNFITAHPEIIKYLALAIMTGGIGQIFISSMVSHFGPLPLSIVTTTRKFFSVFLSVIIFGNSLSARQWTSAGIIFGALFLDAVFNKKSKINTVSDEKTDEQMNNNEVGNSEANGDDVVKKEIKISVINLPNDKY</sequence>
<comment type="similarity">
    <text evidence="2">Belongs to the nucleotide-sugar transporter family. SLC35B subfamily.</text>
</comment>
<gene>
    <name evidence="9" type="ORF">CLUMA_CG005708</name>
</gene>
<keyword evidence="5" id="KW-0256">Endoplasmic reticulum</keyword>
<feature type="transmembrane region" description="Helical" evidence="8">
    <location>
        <begin position="268"/>
        <end position="287"/>
    </location>
</feature>
<protein>
    <submittedName>
        <fullName evidence="9">CLUMA_CG005708, isoform A</fullName>
    </submittedName>
</protein>
<proteinExistence type="inferred from homology"/>
<dbReference type="InterPro" id="IPR037185">
    <property type="entry name" value="EmrE-like"/>
</dbReference>
<keyword evidence="6 8" id="KW-1133">Transmembrane helix</keyword>
<dbReference type="PANTHER" id="PTHR10778:SF10">
    <property type="entry name" value="SOLUTE CARRIER FAMILY 35 MEMBER B1"/>
    <property type="match status" value="1"/>
</dbReference>
<accession>A0A1J1HY58</accession>
<feature type="transmembrane region" description="Helical" evidence="8">
    <location>
        <begin position="86"/>
        <end position="108"/>
    </location>
</feature>
<keyword evidence="3" id="KW-0813">Transport</keyword>
<dbReference type="AlphaFoldDB" id="A0A1J1HY58"/>
<dbReference type="OrthoDB" id="7782791at2759"/>
<dbReference type="Proteomes" id="UP000183832">
    <property type="component" value="Unassembled WGS sequence"/>
</dbReference>
<feature type="transmembrane region" description="Helical" evidence="8">
    <location>
        <begin position="238"/>
        <end position="256"/>
    </location>
</feature>
<dbReference type="InterPro" id="IPR013657">
    <property type="entry name" value="SCL35B1-4/HUT1"/>
</dbReference>
<name>A0A1J1HY58_9DIPT</name>
<evidence type="ECO:0000313" key="10">
    <source>
        <dbReference type="Proteomes" id="UP000183832"/>
    </source>
</evidence>
<dbReference type="SUPFAM" id="SSF103481">
    <property type="entry name" value="Multidrug resistance efflux transporter EmrE"/>
    <property type="match status" value="2"/>
</dbReference>
<evidence type="ECO:0000256" key="3">
    <source>
        <dbReference type="ARBA" id="ARBA00022448"/>
    </source>
</evidence>
<evidence type="ECO:0000313" key="9">
    <source>
        <dbReference type="EMBL" id="CRK92268.1"/>
    </source>
</evidence>
<reference evidence="9 10" key="1">
    <citation type="submission" date="2015-04" db="EMBL/GenBank/DDBJ databases">
        <authorList>
            <person name="Syromyatnikov M.Y."/>
            <person name="Popov V.N."/>
        </authorList>
    </citation>
    <scope>NUCLEOTIDE SEQUENCE [LARGE SCALE GENOMIC DNA]</scope>
</reference>
<dbReference type="GO" id="GO:0005459">
    <property type="term" value="F:UDP-galactose transmembrane transporter activity"/>
    <property type="evidence" value="ECO:0007669"/>
    <property type="project" value="TreeGrafter"/>
</dbReference>
<keyword evidence="4 8" id="KW-0812">Transmembrane</keyword>
<comment type="subcellular location">
    <subcellularLocation>
        <location evidence="1">Endoplasmic reticulum membrane</location>
        <topology evidence="1">Multi-pass membrane protein</topology>
    </subcellularLocation>
</comment>
<dbReference type="STRING" id="568069.A0A1J1HY58"/>
<organism evidence="9 10">
    <name type="scientific">Clunio marinus</name>
    <dbReference type="NCBI Taxonomy" id="568069"/>
    <lineage>
        <taxon>Eukaryota</taxon>
        <taxon>Metazoa</taxon>
        <taxon>Ecdysozoa</taxon>
        <taxon>Arthropoda</taxon>
        <taxon>Hexapoda</taxon>
        <taxon>Insecta</taxon>
        <taxon>Pterygota</taxon>
        <taxon>Neoptera</taxon>
        <taxon>Endopterygota</taxon>
        <taxon>Diptera</taxon>
        <taxon>Nematocera</taxon>
        <taxon>Chironomoidea</taxon>
        <taxon>Chironomidae</taxon>
        <taxon>Clunio</taxon>
    </lineage>
</organism>
<keyword evidence="10" id="KW-1185">Reference proteome</keyword>
<feature type="transmembrane region" description="Helical" evidence="8">
    <location>
        <begin position="140"/>
        <end position="157"/>
    </location>
</feature>
<dbReference type="PANTHER" id="PTHR10778">
    <property type="entry name" value="SOLUTE CARRIER FAMILY 35 MEMBER B"/>
    <property type="match status" value="1"/>
</dbReference>
<dbReference type="GO" id="GO:0005789">
    <property type="term" value="C:endoplasmic reticulum membrane"/>
    <property type="evidence" value="ECO:0007669"/>
    <property type="project" value="UniProtKB-SubCell"/>
</dbReference>
<keyword evidence="7 8" id="KW-0472">Membrane</keyword>
<dbReference type="GO" id="GO:0005460">
    <property type="term" value="F:UDP-glucose transmembrane transporter activity"/>
    <property type="evidence" value="ECO:0007669"/>
    <property type="project" value="TreeGrafter"/>
</dbReference>
<dbReference type="GO" id="GO:0000139">
    <property type="term" value="C:Golgi membrane"/>
    <property type="evidence" value="ECO:0007669"/>
    <property type="project" value="TreeGrafter"/>
</dbReference>
<evidence type="ECO:0000256" key="4">
    <source>
        <dbReference type="ARBA" id="ARBA00022692"/>
    </source>
</evidence>